<feature type="compositionally biased region" description="Low complexity" evidence="1">
    <location>
        <begin position="436"/>
        <end position="446"/>
    </location>
</feature>
<feature type="region of interest" description="Disordered" evidence="1">
    <location>
        <begin position="542"/>
        <end position="611"/>
    </location>
</feature>
<feature type="compositionally biased region" description="Polar residues" evidence="1">
    <location>
        <begin position="562"/>
        <end position="572"/>
    </location>
</feature>
<feature type="compositionally biased region" description="Polar residues" evidence="1">
    <location>
        <begin position="176"/>
        <end position="202"/>
    </location>
</feature>
<sequence length="921" mass="97901">MKKMHLDQLGIRIQMKRSIDTALNMFKSSSSLSNIHSGSRQQLSASTNNLNAVSPPTSPTRSRGDFSPSPSEDGHFSPSPSPIDPNSRRPSLPQVLQPSYSTPSSRKPATLTKPRTPRRPRSAGTDAERPDADMSVSLGTGRGSAGRKLGSKYSLMNLFKKGQAGESGGGVPLERTMSQQTTNSVFIGPYSSRSPRNNSFVNDSGPLPKPGYRFGSSGTLSSSPSQSSHLLSNSRASPSTSSVNQSHPSSPPRPVIPLAVDLHNAMASQQYQHMHRDRSGSSGSSSRPEGSAPIPIPLRPNHSYDEGGSSGSSVPLSTSPLTRKIAQLTQPIHSRDRSGSGASLNRNASVFEDDVVLSSGEHSLPGSRASSRPGILRAHNRTSSTGQSSGLRALRFDSASSTTSATRNADVIPPLRGCTSAGSLNRFHQRERRGSSRSPSRMRPSEVPTSETPDTRHLGHSAPATVTDFDTSPRNPEEEEDDASIYGHPLPIEQSTLVPNTQVRNRGASFASTVSSLSPSLSATEPGDCSVNVNADFPFSINRPPPVPLEDSEGSISGSGSHLQVPSVSQVDNRLRGDSISSTSTVDSVQNPDLSASGTTSGSGGSMTATTPIGALEELPSMSLPDTDVSGLRPEDGVAIVSINERRSHSPLPQINLDVVQSHAQAEALVQQKKQDILLAHSDGSGQAATVGYTPLSARLLALGESLELERELRKKKIEEESRSKIESVGRSSKVSEPDERESPTERNRPKRRKEPKRPHTSGGTSTAGGSADSTPNISVERVRPTHHSSLSASAVECSPTLDSEYNAPAIVNSRSFNEATYIRPLRARTPDLGKTLSRVSSFEGLHDGHDTDTDLGPALFRVSTAPHTASKVPRGRNQGSNTKLTRMGFTVNDPSAGRIPPPPKRFGGLRSLVQTLKGRQ</sequence>
<dbReference type="EMBL" id="JBANRG010000001">
    <property type="protein sequence ID" value="KAK7473001.1"/>
    <property type="molecule type" value="Genomic_DNA"/>
</dbReference>
<feature type="region of interest" description="Disordered" evidence="1">
    <location>
        <begin position="717"/>
        <end position="778"/>
    </location>
</feature>
<feature type="compositionally biased region" description="Polar residues" evidence="1">
    <location>
        <begin position="94"/>
        <end position="105"/>
    </location>
</feature>
<feature type="compositionally biased region" description="Polar residues" evidence="1">
    <location>
        <begin position="381"/>
        <end position="390"/>
    </location>
</feature>
<comment type="caution">
    <text evidence="2">The sequence shown here is derived from an EMBL/GenBank/DDBJ whole genome shotgun (WGS) entry which is preliminary data.</text>
</comment>
<keyword evidence="3" id="KW-1185">Reference proteome</keyword>
<evidence type="ECO:0000256" key="1">
    <source>
        <dbReference type="SAM" id="MobiDB-lite"/>
    </source>
</evidence>
<gene>
    <name evidence="2" type="primary">NAS6_1</name>
    <name evidence="2" type="ORF">VKT23_001105</name>
</gene>
<feature type="compositionally biased region" description="Low complexity" evidence="1">
    <location>
        <begin position="280"/>
        <end position="291"/>
    </location>
</feature>
<feature type="compositionally biased region" description="Low complexity" evidence="1">
    <location>
        <begin position="761"/>
        <end position="775"/>
    </location>
</feature>
<feature type="region of interest" description="Disordered" evidence="1">
    <location>
        <begin position="162"/>
        <end position="319"/>
    </location>
</feature>
<feature type="region of interest" description="Disordered" evidence="1">
    <location>
        <begin position="868"/>
        <end position="909"/>
    </location>
</feature>
<evidence type="ECO:0000313" key="3">
    <source>
        <dbReference type="Proteomes" id="UP001498398"/>
    </source>
</evidence>
<feature type="compositionally biased region" description="Basic residues" evidence="1">
    <location>
        <begin position="749"/>
        <end position="760"/>
    </location>
</feature>
<feature type="region of interest" description="Disordered" evidence="1">
    <location>
        <begin position="359"/>
        <end position="484"/>
    </location>
</feature>
<protein>
    <submittedName>
        <fullName evidence="2">Ankyrin-repeat protein</fullName>
    </submittedName>
</protein>
<proteinExistence type="predicted"/>
<organism evidence="2 3">
    <name type="scientific">Marasmiellus scandens</name>
    <dbReference type="NCBI Taxonomy" id="2682957"/>
    <lineage>
        <taxon>Eukaryota</taxon>
        <taxon>Fungi</taxon>
        <taxon>Dikarya</taxon>
        <taxon>Basidiomycota</taxon>
        <taxon>Agaricomycotina</taxon>
        <taxon>Agaricomycetes</taxon>
        <taxon>Agaricomycetidae</taxon>
        <taxon>Agaricales</taxon>
        <taxon>Marasmiineae</taxon>
        <taxon>Omphalotaceae</taxon>
        <taxon>Marasmiellus</taxon>
    </lineage>
</organism>
<feature type="region of interest" description="Disordered" evidence="1">
    <location>
        <begin position="31"/>
        <end position="149"/>
    </location>
</feature>
<evidence type="ECO:0000313" key="2">
    <source>
        <dbReference type="EMBL" id="KAK7473001.1"/>
    </source>
</evidence>
<feature type="compositionally biased region" description="Low complexity" evidence="1">
    <location>
        <begin position="216"/>
        <end position="239"/>
    </location>
</feature>
<dbReference type="Proteomes" id="UP001498398">
    <property type="component" value="Unassembled WGS sequence"/>
</dbReference>
<accession>A0ABR1K808</accession>
<reference evidence="2 3" key="1">
    <citation type="submission" date="2024-01" db="EMBL/GenBank/DDBJ databases">
        <title>A draft genome for the cacao thread blight pathogen Marasmiellus scandens.</title>
        <authorList>
            <person name="Baruah I.K."/>
            <person name="Leung J."/>
            <person name="Bukari Y."/>
            <person name="Amoako-Attah I."/>
            <person name="Meinhardt L.W."/>
            <person name="Bailey B.A."/>
            <person name="Cohen S.P."/>
        </authorList>
    </citation>
    <scope>NUCLEOTIDE SEQUENCE [LARGE SCALE GENOMIC DNA]</scope>
    <source>
        <strain evidence="2 3">GH-19</strain>
    </source>
</reference>
<feature type="compositionally biased region" description="Low complexity" evidence="1">
    <location>
        <begin position="578"/>
        <end position="611"/>
    </location>
</feature>
<name>A0ABR1K808_9AGAR</name>
<feature type="compositionally biased region" description="Basic and acidic residues" evidence="1">
    <location>
        <begin position="717"/>
        <end position="748"/>
    </location>
</feature>
<feature type="compositionally biased region" description="Polar residues" evidence="1">
    <location>
        <begin position="40"/>
        <end position="61"/>
    </location>
</feature>